<name>A0ABN9T150_9DINO</name>
<dbReference type="PANTHER" id="PTHR47227">
    <property type="entry name" value="DNA-DIRECTED RNA POLYMERASE SUBUNIT K"/>
    <property type="match status" value="1"/>
</dbReference>
<dbReference type="SUPFAM" id="SSF63562">
    <property type="entry name" value="RPB6/omega subunit-like"/>
    <property type="match status" value="1"/>
</dbReference>
<accession>A0ABN9T150</accession>
<dbReference type="Proteomes" id="UP001189429">
    <property type="component" value="Unassembled WGS sequence"/>
</dbReference>
<dbReference type="InterPro" id="IPR036161">
    <property type="entry name" value="RPB6/omega-like_sf"/>
</dbReference>
<feature type="region of interest" description="Disordered" evidence="3">
    <location>
        <begin position="1"/>
        <end position="91"/>
    </location>
</feature>
<keyword evidence="5" id="KW-1185">Reference proteome</keyword>
<organism evidence="4 5">
    <name type="scientific">Prorocentrum cordatum</name>
    <dbReference type="NCBI Taxonomy" id="2364126"/>
    <lineage>
        <taxon>Eukaryota</taxon>
        <taxon>Sar</taxon>
        <taxon>Alveolata</taxon>
        <taxon>Dinophyceae</taxon>
        <taxon>Prorocentrales</taxon>
        <taxon>Prorocentraceae</taxon>
        <taxon>Prorocentrum</taxon>
    </lineage>
</organism>
<dbReference type="EMBL" id="CAUYUJ010014211">
    <property type="protein sequence ID" value="CAK0838277.1"/>
    <property type="molecule type" value="Genomic_DNA"/>
</dbReference>
<dbReference type="InterPro" id="IPR006110">
    <property type="entry name" value="Pol_omega/Rpo6/RPB6"/>
</dbReference>
<proteinExistence type="predicted"/>
<dbReference type="Pfam" id="PF01192">
    <property type="entry name" value="RNA_pol_Rpb6"/>
    <property type="match status" value="1"/>
</dbReference>
<evidence type="ECO:0000256" key="3">
    <source>
        <dbReference type="SAM" id="MobiDB-lite"/>
    </source>
</evidence>
<comment type="caution">
    <text evidence="4">The sequence shown here is derived from an EMBL/GenBank/DDBJ whole genome shotgun (WGS) entry which is preliminary data.</text>
</comment>
<protein>
    <recommendedName>
        <fullName evidence="6">DNA-directed RNA polymerase</fullName>
    </recommendedName>
</protein>
<keyword evidence="1" id="KW-0240">DNA-directed RNA polymerase</keyword>
<dbReference type="Gene3D" id="3.90.940.10">
    <property type="match status" value="1"/>
</dbReference>
<dbReference type="PANTHER" id="PTHR47227:SF5">
    <property type="entry name" value="DNA-DIRECTED RNA POLYMERASES I, II, AND III SUBUNIT RPABC2"/>
    <property type="match status" value="1"/>
</dbReference>
<sequence>MPPSDSKKRKSRGEGAAADAEGPRRRRASGAEPPPALKAEEDPEERELFGALSAAQSDSDHAPYNEGESQILDNTKVPKRSTQPNKSPPFLTTYERVRIIGQRALQLSMNAEPRVDPKSETDPIALATMELEAGEAGAPRRFLPDGSYEDWRLSDFAW</sequence>
<evidence type="ECO:0000313" key="4">
    <source>
        <dbReference type="EMBL" id="CAK0838277.1"/>
    </source>
</evidence>
<evidence type="ECO:0000256" key="2">
    <source>
        <dbReference type="ARBA" id="ARBA00023163"/>
    </source>
</evidence>
<evidence type="ECO:0008006" key="6">
    <source>
        <dbReference type="Google" id="ProtNLM"/>
    </source>
</evidence>
<keyword evidence="2" id="KW-0804">Transcription</keyword>
<reference evidence="4" key="1">
    <citation type="submission" date="2023-10" db="EMBL/GenBank/DDBJ databases">
        <authorList>
            <person name="Chen Y."/>
            <person name="Shah S."/>
            <person name="Dougan E. K."/>
            <person name="Thang M."/>
            <person name="Chan C."/>
        </authorList>
    </citation>
    <scope>NUCLEOTIDE SEQUENCE [LARGE SCALE GENOMIC DNA]</scope>
</reference>
<evidence type="ECO:0000313" key="5">
    <source>
        <dbReference type="Proteomes" id="UP001189429"/>
    </source>
</evidence>
<gene>
    <name evidence="4" type="ORF">PCOR1329_LOCUS34253</name>
</gene>
<evidence type="ECO:0000256" key="1">
    <source>
        <dbReference type="ARBA" id="ARBA00022478"/>
    </source>
</evidence>